<keyword evidence="7 12" id="KW-0808">Transferase</keyword>
<evidence type="ECO:0000256" key="7">
    <source>
        <dbReference type="ARBA" id="ARBA00022679"/>
    </source>
</evidence>
<evidence type="ECO:0000256" key="10">
    <source>
        <dbReference type="ARBA" id="ARBA00031323"/>
    </source>
</evidence>
<evidence type="ECO:0000256" key="3">
    <source>
        <dbReference type="ARBA" id="ARBA00011890"/>
    </source>
</evidence>
<dbReference type="AlphaFoldDB" id="A0A4R5B8F3"/>
<name>A0A4R5B8F3_9ACTN</name>
<evidence type="ECO:0000256" key="1">
    <source>
        <dbReference type="ARBA" id="ARBA00004496"/>
    </source>
</evidence>
<dbReference type="GO" id="GO:0005737">
    <property type="term" value="C:cytoplasm"/>
    <property type="evidence" value="ECO:0007669"/>
    <property type="project" value="UniProtKB-SubCell"/>
</dbReference>
<dbReference type="InterPro" id="IPR029063">
    <property type="entry name" value="SAM-dependent_MTases_sf"/>
</dbReference>
<evidence type="ECO:0000313" key="12">
    <source>
        <dbReference type="EMBL" id="TDD80786.1"/>
    </source>
</evidence>
<keyword evidence="8" id="KW-0949">S-adenosyl-L-methionine</keyword>
<dbReference type="EMBL" id="SMKU01000147">
    <property type="protein sequence ID" value="TDD80786.1"/>
    <property type="molecule type" value="Genomic_DNA"/>
</dbReference>
<evidence type="ECO:0000256" key="4">
    <source>
        <dbReference type="ARBA" id="ARBA00013346"/>
    </source>
</evidence>
<proteinExistence type="inferred from homology"/>
<gene>
    <name evidence="12" type="ORF">E1298_25275</name>
</gene>
<dbReference type="CDD" id="cd02440">
    <property type="entry name" value="AdoMet_MTases"/>
    <property type="match status" value="1"/>
</dbReference>
<evidence type="ECO:0000256" key="8">
    <source>
        <dbReference type="ARBA" id="ARBA00022691"/>
    </source>
</evidence>
<evidence type="ECO:0000256" key="11">
    <source>
        <dbReference type="ARBA" id="ARBA00031350"/>
    </source>
</evidence>
<dbReference type="PANTHER" id="PTHR11579:SF0">
    <property type="entry name" value="PROTEIN-L-ISOASPARTATE(D-ASPARTATE) O-METHYLTRANSFERASE"/>
    <property type="match status" value="1"/>
</dbReference>
<dbReference type="InterPro" id="IPR000682">
    <property type="entry name" value="PCMT"/>
</dbReference>
<accession>A0A4R5B8F3</accession>
<evidence type="ECO:0000256" key="2">
    <source>
        <dbReference type="ARBA" id="ARBA00005369"/>
    </source>
</evidence>
<keyword evidence="6 12" id="KW-0489">Methyltransferase</keyword>
<dbReference type="GO" id="GO:0032259">
    <property type="term" value="P:methylation"/>
    <property type="evidence" value="ECO:0007669"/>
    <property type="project" value="UniProtKB-KW"/>
</dbReference>
<evidence type="ECO:0000256" key="9">
    <source>
        <dbReference type="ARBA" id="ARBA00030757"/>
    </source>
</evidence>
<evidence type="ECO:0000313" key="13">
    <source>
        <dbReference type="Proteomes" id="UP000294513"/>
    </source>
</evidence>
<comment type="subcellular location">
    <subcellularLocation>
        <location evidence="1">Cytoplasm</location>
    </subcellularLocation>
</comment>
<reference evidence="12 13" key="1">
    <citation type="submission" date="2019-03" db="EMBL/GenBank/DDBJ databases">
        <title>Draft genome sequences of novel Actinobacteria.</title>
        <authorList>
            <person name="Sahin N."/>
            <person name="Ay H."/>
            <person name="Saygin H."/>
        </authorList>
    </citation>
    <scope>NUCLEOTIDE SEQUENCE [LARGE SCALE GENOMIC DNA]</scope>
    <source>
        <strain evidence="12 13">H3C3</strain>
    </source>
</reference>
<comment type="caution">
    <text evidence="12">The sequence shown here is derived from an EMBL/GenBank/DDBJ whole genome shotgun (WGS) entry which is preliminary data.</text>
</comment>
<keyword evidence="5" id="KW-0963">Cytoplasm</keyword>
<dbReference type="OrthoDB" id="3501659at2"/>
<evidence type="ECO:0000256" key="6">
    <source>
        <dbReference type="ARBA" id="ARBA00022603"/>
    </source>
</evidence>
<dbReference type="Proteomes" id="UP000294513">
    <property type="component" value="Unassembled WGS sequence"/>
</dbReference>
<sequence length="341" mass="36018">MFAPDRGWCAPDGPGPRRTIDRVADPGVWWDAVYSDASIVTQAADGAADPAAGVAEATSSLSAPGAVVAFLELLDVRPGDHVLEIGTGTGWTAALLTALGADVTTVEIDPAVAAGAEEALTVAGFEVRVLVGDGSYGVPGSGVFDSVHVTCGVTRIPYAWVQQTRPGGRIVAPWMPEFGEGHKVLLTVTDDGRAIGRLMGTANFMMLRAQRGALRVPDDMAGATETTTRLDPRRVVSDDYGADAAITGTLPDVMAASESGVRRFELVLADVAGTSWARVRRTGGAEHRVLQAGPRRLWEEVADAYLRWVGWGRPERSRFGMALGSDGQVIWRDDPSNVITP</sequence>
<keyword evidence="13" id="KW-1185">Reference proteome</keyword>
<dbReference type="Pfam" id="PF01135">
    <property type="entry name" value="PCMT"/>
    <property type="match status" value="1"/>
</dbReference>
<dbReference type="EC" id="2.1.1.77" evidence="3"/>
<dbReference type="Gene3D" id="3.40.50.150">
    <property type="entry name" value="Vaccinia Virus protein VP39"/>
    <property type="match status" value="1"/>
</dbReference>
<dbReference type="GO" id="GO:0004719">
    <property type="term" value="F:protein-L-isoaspartate (D-aspartate) O-methyltransferase activity"/>
    <property type="evidence" value="ECO:0007669"/>
    <property type="project" value="UniProtKB-EC"/>
</dbReference>
<dbReference type="SUPFAM" id="SSF53335">
    <property type="entry name" value="S-adenosyl-L-methionine-dependent methyltransferases"/>
    <property type="match status" value="1"/>
</dbReference>
<dbReference type="PANTHER" id="PTHR11579">
    <property type="entry name" value="PROTEIN-L-ISOASPARTATE O-METHYLTRANSFERASE"/>
    <property type="match status" value="1"/>
</dbReference>
<evidence type="ECO:0000256" key="5">
    <source>
        <dbReference type="ARBA" id="ARBA00022490"/>
    </source>
</evidence>
<organism evidence="12 13">
    <name type="scientific">Actinomadura rubrisoli</name>
    <dbReference type="NCBI Taxonomy" id="2530368"/>
    <lineage>
        <taxon>Bacteria</taxon>
        <taxon>Bacillati</taxon>
        <taxon>Actinomycetota</taxon>
        <taxon>Actinomycetes</taxon>
        <taxon>Streptosporangiales</taxon>
        <taxon>Thermomonosporaceae</taxon>
        <taxon>Actinomadura</taxon>
    </lineage>
</organism>
<comment type="similarity">
    <text evidence="2">Belongs to the methyltransferase superfamily. L-isoaspartyl/D-aspartyl protein methyltransferase family.</text>
</comment>
<protein>
    <recommendedName>
        <fullName evidence="4">Protein-L-isoaspartate O-methyltransferase</fullName>
        <ecNumber evidence="3">2.1.1.77</ecNumber>
    </recommendedName>
    <alternativeName>
        <fullName evidence="11">L-isoaspartyl protein carboxyl methyltransferase</fullName>
    </alternativeName>
    <alternativeName>
        <fullName evidence="9">Protein L-isoaspartyl methyltransferase</fullName>
    </alternativeName>
    <alternativeName>
        <fullName evidence="10">Protein-beta-aspartate methyltransferase</fullName>
    </alternativeName>
</protein>